<feature type="transmembrane region" description="Helical" evidence="1">
    <location>
        <begin position="199"/>
        <end position="217"/>
    </location>
</feature>
<dbReference type="Pfam" id="PF13398">
    <property type="entry name" value="Peptidase_M50B"/>
    <property type="match status" value="1"/>
</dbReference>
<dbReference type="Proteomes" id="UP001295794">
    <property type="component" value="Unassembled WGS sequence"/>
</dbReference>
<feature type="transmembrane region" description="Helical" evidence="1">
    <location>
        <begin position="83"/>
        <end position="103"/>
    </location>
</feature>
<comment type="caution">
    <text evidence="2">The sequence shown here is derived from an EMBL/GenBank/DDBJ whole genome shotgun (WGS) entry which is preliminary data.</text>
</comment>
<evidence type="ECO:0000256" key="1">
    <source>
        <dbReference type="SAM" id="Phobius"/>
    </source>
</evidence>
<feature type="transmembrane region" description="Helical" evidence="1">
    <location>
        <begin position="299"/>
        <end position="317"/>
    </location>
</feature>
<evidence type="ECO:0000313" key="2">
    <source>
        <dbReference type="EMBL" id="CAK5279470.1"/>
    </source>
</evidence>
<keyword evidence="1" id="KW-0812">Transmembrane</keyword>
<feature type="transmembrane region" description="Helical" evidence="1">
    <location>
        <begin position="174"/>
        <end position="192"/>
    </location>
</feature>
<evidence type="ECO:0000313" key="3">
    <source>
        <dbReference type="Proteomes" id="UP001295794"/>
    </source>
</evidence>
<feature type="transmembrane region" description="Helical" evidence="1">
    <location>
        <begin position="152"/>
        <end position="168"/>
    </location>
</feature>
<organism evidence="2 3">
    <name type="scientific">Mycena citricolor</name>
    <dbReference type="NCBI Taxonomy" id="2018698"/>
    <lineage>
        <taxon>Eukaryota</taxon>
        <taxon>Fungi</taxon>
        <taxon>Dikarya</taxon>
        <taxon>Basidiomycota</taxon>
        <taxon>Agaricomycotina</taxon>
        <taxon>Agaricomycetes</taxon>
        <taxon>Agaricomycetidae</taxon>
        <taxon>Agaricales</taxon>
        <taxon>Marasmiineae</taxon>
        <taxon>Mycenaceae</taxon>
        <taxon>Mycena</taxon>
    </lineage>
</organism>
<feature type="transmembrane region" description="Helical" evidence="1">
    <location>
        <begin position="247"/>
        <end position="268"/>
    </location>
</feature>
<dbReference type="PANTHER" id="PTHR33979:SF2">
    <property type="entry name" value="PEPTIDASE M50B-LIKE-DOMAIN-CONTAINING PROTEIN"/>
    <property type="match status" value="1"/>
</dbReference>
<gene>
    <name evidence="2" type="ORF">MYCIT1_LOCUS29525</name>
</gene>
<feature type="transmembrane region" description="Helical" evidence="1">
    <location>
        <begin position="123"/>
        <end position="145"/>
    </location>
</feature>
<dbReference type="AlphaFoldDB" id="A0AAD2HQY1"/>
<dbReference type="EMBL" id="CAVNYO010000436">
    <property type="protein sequence ID" value="CAK5279470.1"/>
    <property type="molecule type" value="Genomic_DNA"/>
</dbReference>
<keyword evidence="1" id="KW-1133">Transmembrane helix</keyword>
<keyword evidence="3" id="KW-1185">Reference proteome</keyword>
<dbReference type="InterPro" id="IPR049500">
    <property type="entry name" value="Peptidase_M50B-like"/>
</dbReference>
<accession>A0AAD2HQY1</accession>
<sequence>MSPALSLAATNATNHTMSIVARNVQTALNPNPTQRTTLIVAGVYIIVIAILWHIPYLNAIIYPFKLLTLGFTRCGLNSRPCRWLTLGKMSHAFMGVLTCATIHSIELDPDEGGATSMSGGIPWLTLPAGYLGSSLIGAALIACGFNTNASKIASIVLGVFFLFTLWWARRNLLTWVLILGTVGLILLFWFVADSVALRYLVLFVGVMSDMYVLWDVIDDTIARKVNSSDAYAFSEICGCCPSQVWGVIWLIQAFIFFAGGILVGLAAFKESNAQQKLDSSHFLPAPGSSSAGTMLSPDVVLLSVFSLILGAFGGVVFDVLRSDTSVF</sequence>
<proteinExistence type="predicted"/>
<reference evidence="2" key="1">
    <citation type="submission" date="2023-11" db="EMBL/GenBank/DDBJ databases">
        <authorList>
            <person name="De Vega J J."/>
            <person name="De Vega J J."/>
        </authorList>
    </citation>
    <scope>NUCLEOTIDE SEQUENCE</scope>
</reference>
<feature type="transmembrane region" description="Helical" evidence="1">
    <location>
        <begin position="38"/>
        <end position="62"/>
    </location>
</feature>
<keyword evidence="1" id="KW-0472">Membrane</keyword>
<name>A0AAD2HQY1_9AGAR</name>
<protein>
    <submittedName>
        <fullName evidence="2">Uncharacterized protein</fullName>
    </submittedName>
</protein>
<dbReference type="PANTHER" id="PTHR33979">
    <property type="entry name" value="OS02G0221600 PROTEIN"/>
    <property type="match status" value="1"/>
</dbReference>